<feature type="compositionally biased region" description="Acidic residues" evidence="1">
    <location>
        <begin position="405"/>
        <end position="415"/>
    </location>
</feature>
<dbReference type="Proteomes" id="UP000283509">
    <property type="component" value="Unassembled WGS sequence"/>
</dbReference>
<keyword evidence="3" id="KW-1185">Reference proteome</keyword>
<dbReference type="EMBL" id="QCYY01004665">
    <property type="protein sequence ID" value="ROT60642.1"/>
    <property type="molecule type" value="Genomic_DNA"/>
</dbReference>
<reference evidence="2 3" key="2">
    <citation type="submission" date="2019-01" db="EMBL/GenBank/DDBJ databases">
        <title>The decoding of complex shrimp genome reveals the adaptation for benthos swimmer, frequently molting mechanism and breeding impact on genome.</title>
        <authorList>
            <person name="Sun Y."/>
            <person name="Gao Y."/>
            <person name="Yu Y."/>
        </authorList>
    </citation>
    <scope>NUCLEOTIDE SEQUENCE [LARGE SCALE GENOMIC DNA]</scope>
    <source>
        <tissue evidence="2">Muscle</tissue>
    </source>
</reference>
<comment type="caution">
    <text evidence="2">The sequence shown here is derived from an EMBL/GenBank/DDBJ whole genome shotgun (WGS) entry which is preliminary data.</text>
</comment>
<gene>
    <name evidence="2" type="ORF">C7M84_021828</name>
</gene>
<dbReference type="AlphaFoldDB" id="A0A423S8V1"/>
<feature type="region of interest" description="Disordered" evidence="1">
    <location>
        <begin position="473"/>
        <end position="516"/>
    </location>
</feature>
<feature type="compositionally biased region" description="Polar residues" evidence="1">
    <location>
        <begin position="503"/>
        <end position="516"/>
    </location>
</feature>
<accession>A0A423S8V1</accession>
<evidence type="ECO:0000313" key="3">
    <source>
        <dbReference type="Proteomes" id="UP000283509"/>
    </source>
</evidence>
<name>A0A423S8V1_PENVA</name>
<evidence type="ECO:0000313" key="2">
    <source>
        <dbReference type="EMBL" id="ROT60642.1"/>
    </source>
</evidence>
<feature type="region of interest" description="Disordered" evidence="1">
    <location>
        <begin position="33"/>
        <end position="63"/>
    </location>
</feature>
<proteinExistence type="predicted"/>
<organism evidence="2 3">
    <name type="scientific">Penaeus vannamei</name>
    <name type="common">Whiteleg shrimp</name>
    <name type="synonym">Litopenaeus vannamei</name>
    <dbReference type="NCBI Taxonomy" id="6689"/>
    <lineage>
        <taxon>Eukaryota</taxon>
        <taxon>Metazoa</taxon>
        <taxon>Ecdysozoa</taxon>
        <taxon>Arthropoda</taxon>
        <taxon>Crustacea</taxon>
        <taxon>Multicrustacea</taxon>
        <taxon>Malacostraca</taxon>
        <taxon>Eumalacostraca</taxon>
        <taxon>Eucarida</taxon>
        <taxon>Decapoda</taxon>
        <taxon>Dendrobranchiata</taxon>
        <taxon>Penaeoidea</taxon>
        <taxon>Penaeidae</taxon>
        <taxon>Penaeus</taxon>
    </lineage>
</organism>
<reference evidence="2 3" key="1">
    <citation type="submission" date="2018-04" db="EMBL/GenBank/DDBJ databases">
        <authorList>
            <person name="Zhang X."/>
            <person name="Yuan J."/>
            <person name="Li F."/>
            <person name="Xiang J."/>
        </authorList>
    </citation>
    <scope>NUCLEOTIDE SEQUENCE [LARGE SCALE GENOMIC DNA]</scope>
    <source>
        <tissue evidence="2">Muscle</tissue>
    </source>
</reference>
<feature type="region of interest" description="Disordered" evidence="1">
    <location>
        <begin position="387"/>
        <end position="415"/>
    </location>
</feature>
<protein>
    <submittedName>
        <fullName evidence="2">Uncharacterized protein</fullName>
    </submittedName>
</protein>
<evidence type="ECO:0000256" key="1">
    <source>
        <dbReference type="SAM" id="MobiDB-lite"/>
    </source>
</evidence>
<sequence length="516" mass="55847">MAPGCLRRRDGPEVAAASCDYVSGSTRQGEADAAAVSAALDDDESAEPEASIASLPVDMEECEASDASRTRAGLFTAPFATPSMRKESDSEGEEALPLWNRLGGRETWSTCCQQSWRSAEGPSQEALNPFRKTPGPSIARRICGLQTLRGPARCRGRRGCDEASAASPSAGGRSRVMCAPSAQGPHAAGYLAPRPQGQGRVAAMSLQQLLWLLCFLILCFLGYEANVTIGHVCVDREISRRISSLLQKERESSLPYFVQRRIFGTVPPQPQSVGVLARLGQCVRSPLACRRELGQKRALALQLQQMESDREKVATFVDAFRAIAVGALFIAMALRKFRGILSQVFDVEHGHLAASRRRDGPEVASCDYVSGSTRQGEADAAAVSAALDDDESAEPEASIASLPVDMEECEASDASEDSSWTLYRSVRDAFDEEESDSEVEVLLPLWTGSEDVSEADESDSVQDLVDLLQQSWRSAEGPSQEALNPFRKTPRAIHSPKDLWSPNPASTSQVPWPSRL</sequence>